<protein>
    <submittedName>
        <fullName evidence="1">Uncharacterized protein</fullName>
    </submittedName>
</protein>
<dbReference type="AlphaFoldDB" id="A0A8S9SNB3"/>
<comment type="caution">
    <text evidence="1">The sequence shown here is derived from an EMBL/GenBank/DDBJ whole genome shotgun (WGS) entry which is preliminary data.</text>
</comment>
<sequence length="124" mass="14056">MIAATTTKASADCEAVVRENPVVKPTNVKRGGDLMEFDMLFLWNVNPSILIFFEIKSFNAGQITTESFSLVHKQVRMSRFDNLRSTPAIVVIVLRTIDPVKRDQQTVNRSSSYRKKVVLSGFKY</sequence>
<organism evidence="1 2">
    <name type="scientific">Brassica cretica</name>
    <name type="common">Mustard</name>
    <dbReference type="NCBI Taxonomy" id="69181"/>
    <lineage>
        <taxon>Eukaryota</taxon>
        <taxon>Viridiplantae</taxon>
        <taxon>Streptophyta</taxon>
        <taxon>Embryophyta</taxon>
        <taxon>Tracheophyta</taxon>
        <taxon>Spermatophyta</taxon>
        <taxon>Magnoliopsida</taxon>
        <taxon>eudicotyledons</taxon>
        <taxon>Gunneridae</taxon>
        <taxon>Pentapetalae</taxon>
        <taxon>rosids</taxon>
        <taxon>malvids</taxon>
        <taxon>Brassicales</taxon>
        <taxon>Brassicaceae</taxon>
        <taxon>Brassiceae</taxon>
        <taxon>Brassica</taxon>
    </lineage>
</organism>
<gene>
    <name evidence="1" type="ORF">F2Q69_00032708</name>
</gene>
<proteinExistence type="predicted"/>
<dbReference type="EMBL" id="QGKX02000004">
    <property type="protein sequence ID" value="KAF3603562.1"/>
    <property type="molecule type" value="Genomic_DNA"/>
</dbReference>
<name>A0A8S9SNB3_BRACR</name>
<accession>A0A8S9SNB3</accession>
<reference evidence="1" key="1">
    <citation type="submission" date="2019-12" db="EMBL/GenBank/DDBJ databases">
        <title>Genome sequencing and annotation of Brassica cretica.</title>
        <authorList>
            <person name="Studholme D.J."/>
            <person name="Sarris P."/>
        </authorList>
    </citation>
    <scope>NUCLEOTIDE SEQUENCE</scope>
    <source>
        <strain evidence="1">PFS-109/04</strain>
        <tissue evidence="1">Leaf</tissue>
    </source>
</reference>
<evidence type="ECO:0000313" key="2">
    <source>
        <dbReference type="Proteomes" id="UP000712600"/>
    </source>
</evidence>
<dbReference type="Proteomes" id="UP000712600">
    <property type="component" value="Unassembled WGS sequence"/>
</dbReference>
<evidence type="ECO:0000313" key="1">
    <source>
        <dbReference type="EMBL" id="KAF3603562.1"/>
    </source>
</evidence>